<reference evidence="3 4" key="1">
    <citation type="submission" date="2018-07" db="EMBL/GenBank/DDBJ databases">
        <title>Freshwater and sediment microbial communities from various areas in North America, analyzing microbe dynamics in response to fracking.</title>
        <authorList>
            <person name="Lamendella R."/>
        </authorList>
    </citation>
    <scope>NUCLEOTIDE SEQUENCE [LARGE SCALE GENOMIC DNA]</scope>
    <source>
        <strain evidence="3 4">160A</strain>
    </source>
</reference>
<dbReference type="SUPFAM" id="SSF53756">
    <property type="entry name" value="UDP-Glycosyltransferase/glycogen phosphorylase"/>
    <property type="match status" value="1"/>
</dbReference>
<dbReference type="PANTHER" id="PTHR12526:SF630">
    <property type="entry name" value="GLYCOSYLTRANSFERASE"/>
    <property type="match status" value="1"/>
</dbReference>
<gene>
    <name evidence="3" type="ORF">DFO77_12734</name>
</gene>
<dbReference type="PANTHER" id="PTHR12526">
    <property type="entry name" value="GLYCOSYLTRANSFERASE"/>
    <property type="match status" value="1"/>
</dbReference>
<feature type="domain" description="Glycosyl transferase family 1" evidence="1">
    <location>
        <begin position="183"/>
        <end position="345"/>
    </location>
</feature>
<evidence type="ECO:0000313" key="4">
    <source>
        <dbReference type="Proteomes" id="UP000252733"/>
    </source>
</evidence>
<proteinExistence type="predicted"/>
<dbReference type="InterPro" id="IPR028098">
    <property type="entry name" value="Glyco_trans_4-like_N"/>
</dbReference>
<evidence type="ECO:0000259" key="1">
    <source>
        <dbReference type="Pfam" id="PF00534"/>
    </source>
</evidence>
<sequence length="367" mass="41304">MLGRIMNIALINSIGKNKWGGGEKWMVMAATGLMSMGHNVVVVCRKNSVLGKRAKEENITVKEIAANSDFDLVACWRFCRFFKDFQPEAVIGCQNKDWRVASVALRAIGSDAKVYSRQGLQLLKNHWWYKWTVRTFCDGIITNTHTIKKEYESFLPVDSDFIKVIFNGVEELKEDGDSFDFSPWISSVEEKPVIVLSTGRLAHQKGFRYLIEAAAYVIRENPNVYFFLAGKGKLENSLKQQIKRLGIDRNFILLGFVEDVSSLLRGADIFVMTSLYEGMPNSVLEAMAYGLPVISTKVNGVTELINDGKNGFTIKSGNVDEVIEKLSILVKEQPMRETFGSNAKRLVNDNFSVGRMVLELDEVLKSN</sequence>
<dbReference type="Pfam" id="PF13439">
    <property type="entry name" value="Glyco_transf_4"/>
    <property type="match status" value="1"/>
</dbReference>
<dbReference type="EMBL" id="QPIZ01000027">
    <property type="protein sequence ID" value="RCW29541.1"/>
    <property type="molecule type" value="Genomic_DNA"/>
</dbReference>
<feature type="domain" description="Glycosyltransferase subfamily 4-like N-terminal" evidence="2">
    <location>
        <begin position="19"/>
        <end position="170"/>
    </location>
</feature>
<protein>
    <submittedName>
        <fullName evidence="3">Glycosyltransferase involved in cell wall biosynthesis</fullName>
    </submittedName>
</protein>
<dbReference type="Proteomes" id="UP000252733">
    <property type="component" value="Unassembled WGS sequence"/>
</dbReference>
<organism evidence="3 4">
    <name type="scientific">Marinilabilia salmonicolor</name>
    <dbReference type="NCBI Taxonomy" id="989"/>
    <lineage>
        <taxon>Bacteria</taxon>
        <taxon>Pseudomonadati</taxon>
        <taxon>Bacteroidota</taxon>
        <taxon>Bacteroidia</taxon>
        <taxon>Marinilabiliales</taxon>
        <taxon>Marinilabiliaceae</taxon>
        <taxon>Marinilabilia</taxon>
    </lineage>
</organism>
<keyword evidence="3" id="KW-0808">Transferase</keyword>
<dbReference type="AlphaFoldDB" id="A0A368URS2"/>
<accession>A0A368URS2</accession>
<keyword evidence="4" id="KW-1185">Reference proteome</keyword>
<dbReference type="InterPro" id="IPR001296">
    <property type="entry name" value="Glyco_trans_1"/>
</dbReference>
<evidence type="ECO:0000313" key="3">
    <source>
        <dbReference type="EMBL" id="RCW29541.1"/>
    </source>
</evidence>
<dbReference type="Gene3D" id="3.40.50.2000">
    <property type="entry name" value="Glycogen Phosphorylase B"/>
    <property type="match status" value="2"/>
</dbReference>
<evidence type="ECO:0000259" key="2">
    <source>
        <dbReference type="Pfam" id="PF13439"/>
    </source>
</evidence>
<dbReference type="RefSeq" id="WP_258861661.1">
    <property type="nucleotide sequence ID" value="NZ_QPIZ01000027.1"/>
</dbReference>
<dbReference type="Pfam" id="PF00534">
    <property type="entry name" value="Glycos_transf_1"/>
    <property type="match status" value="1"/>
</dbReference>
<name>A0A368URS2_9BACT</name>
<dbReference type="CDD" id="cd03811">
    <property type="entry name" value="GT4_GT28_WabH-like"/>
    <property type="match status" value="1"/>
</dbReference>
<comment type="caution">
    <text evidence="3">The sequence shown here is derived from an EMBL/GenBank/DDBJ whole genome shotgun (WGS) entry which is preliminary data.</text>
</comment>
<dbReference type="GO" id="GO:0016757">
    <property type="term" value="F:glycosyltransferase activity"/>
    <property type="evidence" value="ECO:0007669"/>
    <property type="project" value="InterPro"/>
</dbReference>